<feature type="compositionally biased region" description="Low complexity" evidence="1">
    <location>
        <begin position="438"/>
        <end position="451"/>
    </location>
</feature>
<evidence type="ECO:0000313" key="2">
    <source>
        <dbReference type="EMBL" id="KTC66452.1"/>
    </source>
</evidence>
<geneLocation type="plasmid" evidence="3 5">
    <name>28</name>
</geneLocation>
<name>A0A0W0R5S8_9GAMM</name>
<feature type="compositionally biased region" description="Polar residues" evidence="1">
    <location>
        <begin position="416"/>
        <end position="427"/>
    </location>
</feature>
<dbReference type="EMBL" id="LR134437">
    <property type="protein sequence ID" value="VEH86260.1"/>
    <property type="molecule type" value="Genomic_DNA"/>
</dbReference>
<sequence>MKRILGLVVIIAALVLVSYYGMGLMTERTIKKDLQLINQSQGVHAELIEYKRGWFTSHAKFNWTLHIPERVVKNEDDQTTTTLPAQDYKLYMPLKVYHGPIIFADKAVHFGLGYGFTRLNLPQEYVQRFRETFTADSTIPQLDISVLVNYINKSRLRIKLPKFTLIAKEEGSRFEWLGMKNDVTISSDLSSIEGDFAIKGIQFSKDKIKGIVGKITSEYDLSMSPEGLYVGDASLSFPSFLMKEGDKKLLEMNDYDIETNSDIDDGLLNAYFKMSLDRIITSDKTYGPGILKIALKNLDAKVLAYINDQANKMQQGSEEQRQQAMMVLLPEIPKLLNKGARLEVSEAKFTMPEGTVEGNLWIQLPKGEFGNPFQLIQKVEGEGKVQMPMVVLKQVMLTSEKQQLSQPSLQQAMIDQLQKNQASGEQANNKEENTPNQNPADTNVNTDNTATQSSGSPQPQMTPAEIEQKAQVQSDQKIAALVENGLLMVSGENYVMQFKLANGQLSVNGRPFNPATMHF</sequence>
<reference evidence="2 4" key="1">
    <citation type="submission" date="2015-11" db="EMBL/GenBank/DDBJ databases">
        <title>Identification of large and diverse effector repertoires of 38 Legionella species.</title>
        <authorList>
            <person name="Burstein D."/>
            <person name="Amaro F."/>
            <person name="Zusman T."/>
            <person name="Lifshitz Z."/>
            <person name="Cohen O."/>
            <person name="Gilbert J.A."/>
            <person name="Pupko T."/>
            <person name="Shuman H.A."/>
            <person name="Segal G."/>
        </authorList>
    </citation>
    <scope>NUCLEOTIDE SEQUENCE [LARGE SCALE GENOMIC DNA]</scope>
    <source>
        <strain evidence="2 4">1762-AUS-E</strain>
    </source>
</reference>
<dbReference type="PATRIC" id="fig|45056.6.peg.1149"/>
<protein>
    <submittedName>
        <fullName evidence="2">Putative membrane protein YdgA-like protein</fullName>
    </submittedName>
</protein>
<dbReference type="KEGG" id="ladl:NCTC12735_01908"/>
<gene>
    <name evidence="2" type="ORF">Lade_1110</name>
    <name evidence="3" type="ORF">NCTC12735_01908</name>
</gene>
<accession>A0A0W0R5S8</accession>
<dbReference type="Proteomes" id="UP000054859">
    <property type="component" value="Unassembled WGS sequence"/>
</dbReference>
<dbReference type="RefSeq" id="WP_058462122.1">
    <property type="nucleotide sequence ID" value="NZ_CAAAHS010000002.1"/>
</dbReference>
<dbReference type="Proteomes" id="UP000281170">
    <property type="component" value="Plasmid 28"/>
</dbReference>
<keyword evidence="4" id="KW-1185">Reference proteome</keyword>
<feature type="compositionally biased region" description="Polar residues" evidence="1">
    <location>
        <begin position="452"/>
        <end position="461"/>
    </location>
</feature>
<dbReference type="InterPro" id="IPR010352">
    <property type="entry name" value="DUF945"/>
</dbReference>
<evidence type="ECO:0000313" key="3">
    <source>
        <dbReference type="EMBL" id="VEH86260.1"/>
    </source>
</evidence>
<evidence type="ECO:0000313" key="5">
    <source>
        <dbReference type="Proteomes" id="UP000281170"/>
    </source>
</evidence>
<feature type="region of interest" description="Disordered" evidence="1">
    <location>
        <begin position="416"/>
        <end position="470"/>
    </location>
</feature>
<dbReference type="AlphaFoldDB" id="A0A0W0R5S8"/>
<evidence type="ECO:0000313" key="4">
    <source>
        <dbReference type="Proteomes" id="UP000054859"/>
    </source>
</evidence>
<organism evidence="2 4">
    <name type="scientific">Legionella adelaidensis</name>
    <dbReference type="NCBI Taxonomy" id="45056"/>
    <lineage>
        <taxon>Bacteria</taxon>
        <taxon>Pseudomonadati</taxon>
        <taxon>Pseudomonadota</taxon>
        <taxon>Gammaproteobacteria</taxon>
        <taxon>Legionellales</taxon>
        <taxon>Legionellaceae</taxon>
        <taxon>Legionella</taxon>
    </lineage>
</organism>
<dbReference type="STRING" id="45056.Lade_1110"/>
<proteinExistence type="predicted"/>
<dbReference type="EMBL" id="LNKA01000001">
    <property type="protein sequence ID" value="KTC66452.1"/>
    <property type="molecule type" value="Genomic_DNA"/>
</dbReference>
<evidence type="ECO:0000256" key="1">
    <source>
        <dbReference type="SAM" id="MobiDB-lite"/>
    </source>
</evidence>
<reference evidence="3 5" key="2">
    <citation type="submission" date="2018-12" db="EMBL/GenBank/DDBJ databases">
        <authorList>
            <consortium name="Pathogen Informatics"/>
        </authorList>
    </citation>
    <scope>NUCLEOTIDE SEQUENCE [LARGE SCALE GENOMIC DNA]</scope>
    <source>
        <strain evidence="3 5">NCTC12735</strain>
        <plasmid evidence="5">28</plasmid>
    </source>
</reference>
<keyword evidence="3" id="KW-0614">Plasmid</keyword>
<dbReference type="Pfam" id="PF06097">
    <property type="entry name" value="DUF945"/>
    <property type="match status" value="1"/>
</dbReference>